<dbReference type="Proteomes" id="UP000652153">
    <property type="component" value="Unassembled WGS sequence"/>
</dbReference>
<sequence length="51" mass="5825">MHAAYEEADDLAYDGGTDCIVDTGRLVTSRIGGRQTDELFYSRYFRIQKYG</sequence>
<proteinExistence type="predicted"/>
<organism evidence="1 2">
    <name type="scientific">Paenibacillus silvae</name>
    <dbReference type="NCBI Taxonomy" id="1325358"/>
    <lineage>
        <taxon>Bacteria</taxon>
        <taxon>Bacillati</taxon>
        <taxon>Bacillota</taxon>
        <taxon>Bacilli</taxon>
        <taxon>Bacillales</taxon>
        <taxon>Paenibacillaceae</taxon>
        <taxon>Paenibacillus</taxon>
    </lineage>
</organism>
<keyword evidence="2" id="KW-1185">Reference proteome</keyword>
<name>A0ABQ1ZIU5_9BACL</name>
<protein>
    <submittedName>
        <fullName evidence="1">Uncharacterized protein</fullName>
    </submittedName>
</protein>
<comment type="caution">
    <text evidence="1">The sequence shown here is derived from an EMBL/GenBank/DDBJ whole genome shotgun (WGS) entry which is preliminary data.</text>
</comment>
<evidence type="ECO:0000313" key="1">
    <source>
        <dbReference type="EMBL" id="GGH64541.1"/>
    </source>
</evidence>
<gene>
    <name evidence="1" type="ORF">GCM10008014_43030</name>
</gene>
<evidence type="ECO:0000313" key="2">
    <source>
        <dbReference type="Proteomes" id="UP000652153"/>
    </source>
</evidence>
<accession>A0ABQ1ZIU5</accession>
<reference evidence="2" key="1">
    <citation type="journal article" date="2019" name="Int. J. Syst. Evol. Microbiol.">
        <title>The Global Catalogue of Microorganisms (GCM) 10K type strain sequencing project: providing services to taxonomists for standard genome sequencing and annotation.</title>
        <authorList>
            <consortium name="The Broad Institute Genomics Platform"/>
            <consortium name="The Broad Institute Genome Sequencing Center for Infectious Disease"/>
            <person name="Wu L."/>
            <person name="Ma J."/>
        </authorList>
    </citation>
    <scope>NUCLEOTIDE SEQUENCE [LARGE SCALE GENOMIC DNA]</scope>
    <source>
        <strain evidence="2">CGMCC 1.12770</strain>
    </source>
</reference>
<dbReference type="EMBL" id="BMFU01000007">
    <property type="protein sequence ID" value="GGH64541.1"/>
    <property type="molecule type" value="Genomic_DNA"/>
</dbReference>